<keyword evidence="3" id="KW-1185">Reference proteome</keyword>
<proteinExistence type="predicted"/>
<comment type="caution">
    <text evidence="2">The sequence shown here is derived from an EMBL/GenBank/DDBJ whole genome shotgun (WGS) entry which is preliminary data.</text>
</comment>
<dbReference type="EMBL" id="AONC01000022">
    <property type="protein sequence ID" value="EXJ15734.1"/>
    <property type="molecule type" value="Genomic_DNA"/>
</dbReference>
<dbReference type="Gene3D" id="1.25.40.10">
    <property type="entry name" value="Tetratricopeptide repeat domain"/>
    <property type="match status" value="2"/>
</dbReference>
<dbReference type="Proteomes" id="UP000019460">
    <property type="component" value="Unassembled WGS sequence"/>
</dbReference>
<accession>W9V8H1</accession>
<evidence type="ECO:0000256" key="1">
    <source>
        <dbReference type="SAM" id="MobiDB-lite"/>
    </source>
</evidence>
<dbReference type="eggNOG" id="COG0457">
    <property type="taxonomic scope" value="Bacteria"/>
</dbReference>
<dbReference type="SUPFAM" id="SSF48452">
    <property type="entry name" value="TPR-like"/>
    <property type="match status" value="2"/>
</dbReference>
<name>W9V8H1_9GAMM</name>
<organism evidence="2 3">
    <name type="scientific">Imhoffiella purpurea</name>
    <dbReference type="NCBI Taxonomy" id="1249627"/>
    <lineage>
        <taxon>Bacteria</taxon>
        <taxon>Pseudomonadati</taxon>
        <taxon>Pseudomonadota</taxon>
        <taxon>Gammaproteobacteria</taxon>
        <taxon>Chromatiales</taxon>
        <taxon>Chromatiaceae</taxon>
        <taxon>Imhoffiella</taxon>
    </lineage>
</organism>
<dbReference type="STRING" id="1249627.D779_1122"/>
<evidence type="ECO:0000313" key="2">
    <source>
        <dbReference type="EMBL" id="EXJ15734.1"/>
    </source>
</evidence>
<evidence type="ECO:0000313" key="3">
    <source>
        <dbReference type="Proteomes" id="UP000019460"/>
    </source>
</evidence>
<feature type="region of interest" description="Disordered" evidence="1">
    <location>
        <begin position="786"/>
        <end position="807"/>
    </location>
</feature>
<dbReference type="AlphaFoldDB" id="W9V8H1"/>
<protein>
    <submittedName>
        <fullName evidence="2">Uncharacterized protein</fullName>
    </submittedName>
</protein>
<sequence>MERGDFRSAIADYKRLSKQDPSDASRSGLATAYAGRARELAAKGMLKEALVMWENRAALDPELPMDPDQCALLMRLGRLDPLLERLENPQTPPALAERIRGLLAARILSGDWGLAERIHSEDPLHRHAQPARAALDAYCAGDDTGVREALGRIPFRSPYRDWSLILKALLTLAEDPSDTRRQLDRIPDHSAFAPFRQAAELALLPEPVFMERCRSLGRNRMRLACSLRGWPAERISLWEEIHRLGETPKPEALVRLLQKLRKQLGEHWARQRQMRILAHHLPEGERWLKSAGASRITLIESMLLAAWRAELGRDPWEIQERWSDLAIQLKLDLGLDHQHPSNPEAELILALVLRRADQLMDLLAIERTPAGEMSELQEFVCQELEQSLKWDPEDLGTHLRLIRFYRHAGLVKEARWFLDAASKRWPEDRQVLMEAMETALASNAFKKAAGLAKRILAVDPINTDVRERLVEAHLAHARKQVMKSRFDLADKELKAAGEWARGEQAREQIDLLSGLIAALEHPKMGAQVLSEIARRLGSGLSAQISLTLAVGMIGMSAKQALSWAGLERPVTPDRADLLAGLDRLRRHLDAGRGFGYGMESLLSKLLKGAPWKELSRGELESVCETLKRARFDQLRGELARLALKRWRKAPIFLLHAFEAKYPHGCWDPMSRDLLDLELAIQTARDAGDTRTSLRIQETLERSRPFPLGPSPFEDPFDLEDEGHHPHALDLAFGSGGSPEEMLEALRRLGLEKFLDLMGFPPHVKRDLREVARSMGEDAFFEGMIEDLTQSDGPFGLPAPKPRRKRRK</sequence>
<reference evidence="2 3" key="1">
    <citation type="submission" date="2012-11" db="EMBL/GenBank/DDBJ databases">
        <title>Genome assembly of Thiorhodococcus sp. AK35.</title>
        <authorList>
            <person name="Nupur N."/>
            <person name="Khatri I."/>
            <person name="Subramanian S."/>
            <person name="Pinnaka A."/>
        </authorList>
    </citation>
    <scope>NUCLEOTIDE SEQUENCE [LARGE SCALE GENOMIC DNA]</scope>
    <source>
        <strain evidence="2 3">AK35</strain>
    </source>
</reference>
<gene>
    <name evidence="2" type="ORF">D779_1122</name>
</gene>
<dbReference type="InterPro" id="IPR011990">
    <property type="entry name" value="TPR-like_helical_dom_sf"/>
</dbReference>